<name>L9W4S0_9EURY</name>
<accession>L9W4S0</accession>
<dbReference type="GO" id="GO:0005886">
    <property type="term" value="C:plasma membrane"/>
    <property type="evidence" value="ECO:0007669"/>
    <property type="project" value="UniProtKB-SubCell"/>
</dbReference>
<dbReference type="eggNOG" id="arCOG01275">
    <property type="taxonomic scope" value="Archaea"/>
</dbReference>
<dbReference type="PATRIC" id="fig|1230460.4.peg.2264"/>
<dbReference type="Proteomes" id="UP000011661">
    <property type="component" value="Unassembled WGS sequence"/>
</dbReference>
<sequence>MSTQDNSIGARIGTFGREAVQNGWTRERFTLLGLVGLVLIGLGPSFQVYLFTEFMIIALFALAFNLLYGYTGLLSFGHALFFAGGSYGLAIVIRDLQPTIADALGSGVAPLVTFVIGGLVGVLLVVLIAIPVGWLSVRLEEIYFALITLAFGMLGYSLIVQNPAGLTNGTDGVLVLLGFVELGGLEFRLGDRRVYYYLTLTIVLASTYALWRIVNSPFGTICKSIRESPDRAAALGVDVRYHRWMTFILSAVFVGVAGVLIAGLASVASPYHSHWTQSAIAVVATVIGGATFFAGPIVGAFIYLYVRWGISRYPALEAHWEFFFGVMLILVVLYFKQGAVGGLVMLHAWLLEVQTVYERDGAGAAASFVGDSITTKLRNARDVIVARLRSVWNRLRSIGQRGAT</sequence>
<feature type="transmembrane region" description="Helical" evidence="6">
    <location>
        <begin position="194"/>
        <end position="211"/>
    </location>
</feature>
<evidence type="ECO:0000256" key="2">
    <source>
        <dbReference type="ARBA" id="ARBA00022475"/>
    </source>
</evidence>
<feature type="transmembrane region" description="Helical" evidence="6">
    <location>
        <begin position="318"/>
        <end position="335"/>
    </location>
</feature>
<dbReference type="InterPro" id="IPR001851">
    <property type="entry name" value="ABC_transp_permease"/>
</dbReference>
<dbReference type="GO" id="GO:0015658">
    <property type="term" value="F:branched-chain amino acid transmembrane transporter activity"/>
    <property type="evidence" value="ECO:0007669"/>
    <property type="project" value="InterPro"/>
</dbReference>
<evidence type="ECO:0000256" key="3">
    <source>
        <dbReference type="ARBA" id="ARBA00022692"/>
    </source>
</evidence>
<keyword evidence="5 6" id="KW-0472">Membrane</keyword>
<keyword evidence="8" id="KW-1185">Reference proteome</keyword>
<proteinExistence type="predicted"/>
<dbReference type="STRING" id="1230460.C495_11144"/>
<evidence type="ECO:0000256" key="5">
    <source>
        <dbReference type="ARBA" id="ARBA00023136"/>
    </source>
</evidence>
<feature type="transmembrane region" description="Helical" evidence="6">
    <location>
        <begin position="54"/>
        <end position="71"/>
    </location>
</feature>
<comment type="caution">
    <text evidence="7">The sequence shown here is derived from an EMBL/GenBank/DDBJ whole genome shotgun (WGS) entry which is preliminary data.</text>
</comment>
<protein>
    <submittedName>
        <fullName evidence="7">Inner-membrane translocator</fullName>
    </submittedName>
</protein>
<reference evidence="7 8" key="1">
    <citation type="journal article" date="2014" name="PLoS Genet.">
        <title>Phylogenetically driven sequencing of extremely halophilic archaea reveals strategies for static and dynamic osmo-response.</title>
        <authorList>
            <person name="Becker E.A."/>
            <person name="Seitzer P.M."/>
            <person name="Tritt A."/>
            <person name="Larsen D."/>
            <person name="Krusor M."/>
            <person name="Yao A.I."/>
            <person name="Wu D."/>
            <person name="Madern D."/>
            <person name="Eisen J.A."/>
            <person name="Darling A.E."/>
            <person name="Facciotti M.T."/>
        </authorList>
    </citation>
    <scope>NUCLEOTIDE SEQUENCE [LARGE SCALE GENOMIC DNA]</scope>
    <source>
        <strain evidence="7 8">JCM 14089</strain>
    </source>
</reference>
<feature type="transmembrane region" description="Helical" evidence="6">
    <location>
        <begin position="279"/>
        <end position="306"/>
    </location>
</feature>
<evidence type="ECO:0000313" key="7">
    <source>
        <dbReference type="EMBL" id="ELY44454.1"/>
    </source>
</evidence>
<organism evidence="7 8">
    <name type="scientific">Natronorubrum sulfidifaciens JCM 14089</name>
    <dbReference type="NCBI Taxonomy" id="1230460"/>
    <lineage>
        <taxon>Archaea</taxon>
        <taxon>Methanobacteriati</taxon>
        <taxon>Methanobacteriota</taxon>
        <taxon>Stenosarchaea group</taxon>
        <taxon>Halobacteria</taxon>
        <taxon>Halobacteriales</taxon>
        <taxon>Natrialbaceae</taxon>
        <taxon>Natronorubrum</taxon>
    </lineage>
</organism>
<keyword evidence="4 6" id="KW-1133">Transmembrane helix</keyword>
<evidence type="ECO:0000256" key="4">
    <source>
        <dbReference type="ARBA" id="ARBA00022989"/>
    </source>
</evidence>
<dbReference type="InterPro" id="IPR043428">
    <property type="entry name" value="LivM-like"/>
</dbReference>
<dbReference type="EMBL" id="AOHX01000039">
    <property type="protein sequence ID" value="ELY44454.1"/>
    <property type="molecule type" value="Genomic_DNA"/>
</dbReference>
<dbReference type="RefSeq" id="WP_008162892.1">
    <property type="nucleotide sequence ID" value="NZ_AOHX01000039.1"/>
</dbReference>
<comment type="subcellular location">
    <subcellularLocation>
        <location evidence="1">Cell membrane</location>
        <topology evidence="1">Multi-pass membrane protein</topology>
    </subcellularLocation>
</comment>
<feature type="transmembrane region" description="Helical" evidence="6">
    <location>
        <begin position="142"/>
        <end position="159"/>
    </location>
</feature>
<dbReference type="PANTHER" id="PTHR30482:SF17">
    <property type="entry name" value="ABC TRANSPORTER ATP-BINDING PROTEIN"/>
    <property type="match status" value="1"/>
</dbReference>
<dbReference type="AlphaFoldDB" id="L9W4S0"/>
<evidence type="ECO:0000313" key="8">
    <source>
        <dbReference type="Proteomes" id="UP000011661"/>
    </source>
</evidence>
<evidence type="ECO:0000256" key="1">
    <source>
        <dbReference type="ARBA" id="ARBA00004651"/>
    </source>
</evidence>
<feature type="transmembrane region" description="Helical" evidence="6">
    <location>
        <begin position="78"/>
        <end position="96"/>
    </location>
</feature>
<evidence type="ECO:0000256" key="6">
    <source>
        <dbReference type="SAM" id="Phobius"/>
    </source>
</evidence>
<dbReference type="Pfam" id="PF02653">
    <property type="entry name" value="BPD_transp_2"/>
    <property type="match status" value="1"/>
</dbReference>
<feature type="transmembrane region" description="Helical" evidence="6">
    <location>
        <begin position="244"/>
        <end position="267"/>
    </location>
</feature>
<dbReference type="PANTHER" id="PTHR30482">
    <property type="entry name" value="HIGH-AFFINITY BRANCHED-CHAIN AMINO ACID TRANSPORT SYSTEM PERMEASE"/>
    <property type="match status" value="1"/>
</dbReference>
<feature type="transmembrane region" description="Helical" evidence="6">
    <location>
        <begin position="29"/>
        <end position="48"/>
    </location>
</feature>
<feature type="transmembrane region" description="Helical" evidence="6">
    <location>
        <begin position="108"/>
        <end position="130"/>
    </location>
</feature>
<gene>
    <name evidence="7" type="ORF">C495_11144</name>
</gene>
<keyword evidence="2" id="KW-1003">Cell membrane</keyword>
<keyword evidence="3 6" id="KW-0812">Transmembrane</keyword>
<dbReference type="CDD" id="cd06581">
    <property type="entry name" value="TM_PBP1_LivM_like"/>
    <property type="match status" value="1"/>
</dbReference>